<keyword evidence="3" id="KW-0472">Membrane</keyword>
<dbReference type="Proteomes" id="UP000011087">
    <property type="component" value="Unassembled WGS sequence"/>
</dbReference>
<keyword evidence="1" id="KW-0175">Coiled coil</keyword>
<keyword evidence="6" id="KW-1185">Reference proteome</keyword>
<feature type="transmembrane region" description="Helical" evidence="3">
    <location>
        <begin position="7"/>
        <end position="26"/>
    </location>
</feature>
<dbReference type="KEGG" id="gtt:GUITHDRAFT_162070"/>
<evidence type="ECO:0000313" key="4">
    <source>
        <dbReference type="EMBL" id="EKX49676.1"/>
    </source>
</evidence>
<protein>
    <submittedName>
        <fullName evidence="4 5">Uncharacterized protein</fullName>
    </submittedName>
</protein>
<keyword evidence="3" id="KW-1133">Transmembrane helix</keyword>
<dbReference type="EnsemblProtists" id="EKX49676">
    <property type="protein sequence ID" value="EKX49676"/>
    <property type="gene ID" value="GUITHDRAFT_162070"/>
</dbReference>
<sequence length="771" mass="87902">MAEWGRKIFVIGTAACFIGTVLLLVIRSEGSNGKVRSDEIELMSNEKGRDQDLFLAQARREFGRRQSTAMVDWDGEDIQTEEERVKEKLEKIEAFYEIQPQVNKQLQSSADMVRAYLGERGVWRSLMHTDLLNARGRLHAAEEAVMRKFDLEEQIKTLHRIKEEAIDMRQSNRQRDEIQDKALKALQNLYTRVPPVLKTTAFDERDRNVRALARDANKLNVVLDSQSQSYRTFIKDTLKKYGNTLRARGDEVKKDLFAAQDGKMSFWSRLARNLTDTAEQGVKNKLRMWNDMVVQVSSLVAKAEGEIGKLQPMLEAWKDASFISIFSLNSSFADLIQGVGSSMSLVHKGNQQNLEDVMRLRRRLNELIEKIAVGMQPCLGTMMVSQGLRAMLSILLAKNASLSSADSKAEEKLHNSSSLFLTIQSKLLDKQSKLNRLEELYNDEAMKNLSVSEAAKVAARHYQQSVQRNEESKKNILDERELILYILKLLSQNQLRRASSDTGRLLEMERRIDSLDPLLQDRRQSRGEQLEIHIEDTEEVKEVKSILLELLLRLNEQLELLDHQLGVVEKLKEESEALAVELQARLLASSEAMRNVTSRISLLSSIVSDAHSQFKYRSSENLALHETIAEQLVLNEEEEQVVRLALQQNEEKVQSCMKEHNLDAIPKAIGGNKQAESAWERLIRRLTMRNSSSLVMKDAEQSRGLRLGEEAAASSVDRLALNGMEEDMSSDEELHRQLAESRKRALRLRQSLNRLVHEDKGAKSGSRGRWG</sequence>
<evidence type="ECO:0000313" key="5">
    <source>
        <dbReference type="EnsemblProtists" id="EKX49676"/>
    </source>
</evidence>
<feature type="coiled-coil region" evidence="1">
    <location>
        <begin position="161"/>
        <end position="188"/>
    </location>
</feature>
<evidence type="ECO:0000313" key="6">
    <source>
        <dbReference type="Proteomes" id="UP000011087"/>
    </source>
</evidence>
<dbReference type="AlphaFoldDB" id="L1JM57"/>
<dbReference type="GeneID" id="17306334"/>
<name>L1JM57_GUITC</name>
<dbReference type="EMBL" id="JH992981">
    <property type="protein sequence ID" value="EKX49676.1"/>
    <property type="molecule type" value="Genomic_DNA"/>
</dbReference>
<reference evidence="4 6" key="1">
    <citation type="journal article" date="2012" name="Nature">
        <title>Algal genomes reveal evolutionary mosaicism and the fate of nucleomorphs.</title>
        <authorList>
            <consortium name="DOE Joint Genome Institute"/>
            <person name="Curtis B.A."/>
            <person name="Tanifuji G."/>
            <person name="Burki F."/>
            <person name="Gruber A."/>
            <person name="Irimia M."/>
            <person name="Maruyama S."/>
            <person name="Arias M.C."/>
            <person name="Ball S.G."/>
            <person name="Gile G.H."/>
            <person name="Hirakawa Y."/>
            <person name="Hopkins J.F."/>
            <person name="Kuo A."/>
            <person name="Rensing S.A."/>
            <person name="Schmutz J."/>
            <person name="Symeonidi A."/>
            <person name="Elias M."/>
            <person name="Eveleigh R.J."/>
            <person name="Herman E.K."/>
            <person name="Klute M.J."/>
            <person name="Nakayama T."/>
            <person name="Obornik M."/>
            <person name="Reyes-Prieto A."/>
            <person name="Armbrust E.V."/>
            <person name="Aves S.J."/>
            <person name="Beiko R.G."/>
            <person name="Coutinho P."/>
            <person name="Dacks J.B."/>
            <person name="Durnford D.G."/>
            <person name="Fast N.M."/>
            <person name="Green B.R."/>
            <person name="Grisdale C.J."/>
            <person name="Hempel F."/>
            <person name="Henrissat B."/>
            <person name="Hoppner M.P."/>
            <person name="Ishida K."/>
            <person name="Kim E."/>
            <person name="Koreny L."/>
            <person name="Kroth P.G."/>
            <person name="Liu Y."/>
            <person name="Malik S.B."/>
            <person name="Maier U.G."/>
            <person name="McRose D."/>
            <person name="Mock T."/>
            <person name="Neilson J.A."/>
            <person name="Onodera N.T."/>
            <person name="Poole A.M."/>
            <person name="Pritham E.J."/>
            <person name="Richards T.A."/>
            <person name="Rocap G."/>
            <person name="Roy S.W."/>
            <person name="Sarai C."/>
            <person name="Schaack S."/>
            <person name="Shirato S."/>
            <person name="Slamovits C.H."/>
            <person name="Spencer D.F."/>
            <person name="Suzuki S."/>
            <person name="Worden A.Z."/>
            <person name="Zauner S."/>
            <person name="Barry K."/>
            <person name="Bell C."/>
            <person name="Bharti A.K."/>
            <person name="Crow J.A."/>
            <person name="Grimwood J."/>
            <person name="Kramer R."/>
            <person name="Lindquist E."/>
            <person name="Lucas S."/>
            <person name="Salamov A."/>
            <person name="McFadden G.I."/>
            <person name="Lane C.E."/>
            <person name="Keeling P.J."/>
            <person name="Gray M.W."/>
            <person name="Grigoriev I.V."/>
            <person name="Archibald J.M."/>
        </authorList>
    </citation>
    <scope>NUCLEOTIDE SEQUENCE</scope>
    <source>
        <strain evidence="4 6">CCMP2712</strain>
    </source>
</reference>
<keyword evidence="3" id="KW-0812">Transmembrane</keyword>
<evidence type="ECO:0000256" key="2">
    <source>
        <dbReference type="SAM" id="MobiDB-lite"/>
    </source>
</evidence>
<reference evidence="6" key="2">
    <citation type="submission" date="2012-11" db="EMBL/GenBank/DDBJ databases">
        <authorList>
            <person name="Kuo A."/>
            <person name="Curtis B.A."/>
            <person name="Tanifuji G."/>
            <person name="Burki F."/>
            <person name="Gruber A."/>
            <person name="Irimia M."/>
            <person name="Maruyama S."/>
            <person name="Arias M.C."/>
            <person name="Ball S.G."/>
            <person name="Gile G.H."/>
            <person name="Hirakawa Y."/>
            <person name="Hopkins J.F."/>
            <person name="Rensing S.A."/>
            <person name="Schmutz J."/>
            <person name="Symeonidi A."/>
            <person name="Elias M."/>
            <person name="Eveleigh R.J."/>
            <person name="Herman E.K."/>
            <person name="Klute M.J."/>
            <person name="Nakayama T."/>
            <person name="Obornik M."/>
            <person name="Reyes-Prieto A."/>
            <person name="Armbrust E.V."/>
            <person name="Aves S.J."/>
            <person name="Beiko R.G."/>
            <person name="Coutinho P."/>
            <person name="Dacks J.B."/>
            <person name="Durnford D.G."/>
            <person name="Fast N.M."/>
            <person name="Green B.R."/>
            <person name="Grisdale C."/>
            <person name="Hempe F."/>
            <person name="Henrissat B."/>
            <person name="Hoppner M.P."/>
            <person name="Ishida K.-I."/>
            <person name="Kim E."/>
            <person name="Koreny L."/>
            <person name="Kroth P.G."/>
            <person name="Liu Y."/>
            <person name="Malik S.-B."/>
            <person name="Maier U.G."/>
            <person name="McRose D."/>
            <person name="Mock T."/>
            <person name="Neilson J.A."/>
            <person name="Onodera N.T."/>
            <person name="Poole A.M."/>
            <person name="Pritham E.J."/>
            <person name="Richards T.A."/>
            <person name="Rocap G."/>
            <person name="Roy S.W."/>
            <person name="Sarai C."/>
            <person name="Schaack S."/>
            <person name="Shirato S."/>
            <person name="Slamovits C.H."/>
            <person name="Spencer D.F."/>
            <person name="Suzuki S."/>
            <person name="Worden A.Z."/>
            <person name="Zauner S."/>
            <person name="Barry K."/>
            <person name="Bell C."/>
            <person name="Bharti A.K."/>
            <person name="Crow J.A."/>
            <person name="Grimwood J."/>
            <person name="Kramer R."/>
            <person name="Lindquist E."/>
            <person name="Lucas S."/>
            <person name="Salamov A."/>
            <person name="McFadden G.I."/>
            <person name="Lane C.E."/>
            <person name="Keeling P.J."/>
            <person name="Gray M.W."/>
            <person name="Grigoriev I.V."/>
            <person name="Archibald J.M."/>
        </authorList>
    </citation>
    <scope>NUCLEOTIDE SEQUENCE</scope>
    <source>
        <strain evidence="6">CCMP2712</strain>
    </source>
</reference>
<feature type="region of interest" description="Disordered" evidence="2">
    <location>
        <begin position="751"/>
        <end position="771"/>
    </location>
</feature>
<organism evidence="4">
    <name type="scientific">Guillardia theta (strain CCMP2712)</name>
    <name type="common">Cryptophyte</name>
    <dbReference type="NCBI Taxonomy" id="905079"/>
    <lineage>
        <taxon>Eukaryota</taxon>
        <taxon>Cryptophyceae</taxon>
        <taxon>Pyrenomonadales</taxon>
        <taxon>Geminigeraceae</taxon>
        <taxon>Guillardia</taxon>
    </lineage>
</organism>
<dbReference type="PaxDb" id="55529-EKX49676"/>
<accession>L1JM57</accession>
<dbReference type="RefSeq" id="XP_005836656.1">
    <property type="nucleotide sequence ID" value="XM_005836599.1"/>
</dbReference>
<gene>
    <name evidence="4" type="ORF">GUITHDRAFT_162070</name>
</gene>
<reference evidence="5" key="3">
    <citation type="submission" date="2016-03" db="UniProtKB">
        <authorList>
            <consortium name="EnsemblProtists"/>
        </authorList>
    </citation>
    <scope>IDENTIFICATION</scope>
</reference>
<proteinExistence type="predicted"/>
<evidence type="ECO:0000256" key="3">
    <source>
        <dbReference type="SAM" id="Phobius"/>
    </source>
</evidence>
<dbReference type="HOGENOM" id="CLU_362681_0_0_1"/>
<evidence type="ECO:0000256" key="1">
    <source>
        <dbReference type="SAM" id="Coils"/>
    </source>
</evidence>